<name>A0ABR4D075_9HELO</name>
<protein>
    <recommendedName>
        <fullName evidence="7">Peroxin 11C</fullName>
    </recommendedName>
</protein>
<keyword evidence="6" id="KW-1185">Reference proteome</keyword>
<sequence length="311" mass="35184">MSEISGIPPPDTDPSKAIPIAVPIPHPRPARLPSSVRNIQAWLPLYLSKTDKSLTRLSDILSTPSGTDTLLLTVCYTSLLTSSILSSISLSRIRQQARAVIEKAISLPPDTTLYISTSNIRPSRLLIISARLNALSELISDFRLFARLWGLLGIYSWGKGVWNQDGGDQVVRGIAGVQVLSNIAFQYLENMAYLSSKGVWDWSSDKQNKAWAWSSRFWALHVLLDFVRLVRERSVQRKVVRFKGREKEDQREEEEFWARWRRELVLNMAYAPLTIHWGLEKGLLTEFWIGVFGSVAGLTGLREMWMKSGLS</sequence>
<evidence type="ECO:0008006" key="7">
    <source>
        <dbReference type="Google" id="ProtNLM"/>
    </source>
</evidence>
<comment type="subcellular location">
    <subcellularLocation>
        <location evidence="4">Peroxisome membrane</location>
    </subcellularLocation>
</comment>
<evidence type="ECO:0000313" key="5">
    <source>
        <dbReference type="EMBL" id="KAL2075534.1"/>
    </source>
</evidence>
<comment type="caution">
    <text evidence="5">The sequence shown here is derived from an EMBL/GenBank/DDBJ whole genome shotgun (WGS) entry which is preliminary data.</text>
</comment>
<dbReference type="Pfam" id="PF05648">
    <property type="entry name" value="PEX11"/>
    <property type="match status" value="1"/>
</dbReference>
<keyword evidence="2" id="KW-0472">Membrane</keyword>
<dbReference type="Proteomes" id="UP001595075">
    <property type="component" value="Unassembled WGS sequence"/>
</dbReference>
<evidence type="ECO:0000256" key="3">
    <source>
        <dbReference type="ARBA" id="ARBA00023140"/>
    </source>
</evidence>
<dbReference type="EMBL" id="JAZHXI010000001">
    <property type="protein sequence ID" value="KAL2075534.1"/>
    <property type="molecule type" value="Genomic_DNA"/>
</dbReference>
<keyword evidence="3" id="KW-0576">Peroxisome</keyword>
<proteinExistence type="predicted"/>
<dbReference type="PANTHER" id="PTHR12652:SF25">
    <property type="entry name" value="MICROBODY (PEROXISOME) PROLIFERATION PROTEIN PEROXIN 11C (EUROFUNG)"/>
    <property type="match status" value="1"/>
</dbReference>
<accession>A0ABR4D075</accession>
<dbReference type="InterPro" id="IPR008733">
    <property type="entry name" value="PEX11"/>
</dbReference>
<reference evidence="5 6" key="1">
    <citation type="journal article" date="2024" name="Commun. Biol.">
        <title>Comparative genomic analysis of thermophilic fungi reveals convergent evolutionary adaptations and gene losses.</title>
        <authorList>
            <person name="Steindorff A.S."/>
            <person name="Aguilar-Pontes M.V."/>
            <person name="Robinson A.J."/>
            <person name="Andreopoulos B."/>
            <person name="LaButti K."/>
            <person name="Kuo A."/>
            <person name="Mondo S."/>
            <person name="Riley R."/>
            <person name="Otillar R."/>
            <person name="Haridas S."/>
            <person name="Lipzen A."/>
            <person name="Grimwood J."/>
            <person name="Schmutz J."/>
            <person name="Clum A."/>
            <person name="Reid I.D."/>
            <person name="Moisan M.C."/>
            <person name="Butler G."/>
            <person name="Nguyen T.T.M."/>
            <person name="Dewar K."/>
            <person name="Conant G."/>
            <person name="Drula E."/>
            <person name="Henrissat B."/>
            <person name="Hansel C."/>
            <person name="Singer S."/>
            <person name="Hutchinson M.I."/>
            <person name="de Vries R.P."/>
            <person name="Natvig D.O."/>
            <person name="Powell A.J."/>
            <person name="Tsang A."/>
            <person name="Grigoriev I.V."/>
        </authorList>
    </citation>
    <scope>NUCLEOTIDE SEQUENCE [LARGE SCALE GENOMIC DNA]</scope>
    <source>
        <strain evidence="5 6">CBS 494.80</strain>
    </source>
</reference>
<keyword evidence="1" id="KW-0962">Peroxisome biogenesis</keyword>
<dbReference type="PANTHER" id="PTHR12652">
    <property type="entry name" value="PEROXISOMAL BIOGENESIS FACTOR 11"/>
    <property type="match status" value="1"/>
</dbReference>
<evidence type="ECO:0000313" key="6">
    <source>
        <dbReference type="Proteomes" id="UP001595075"/>
    </source>
</evidence>
<evidence type="ECO:0000256" key="1">
    <source>
        <dbReference type="ARBA" id="ARBA00022593"/>
    </source>
</evidence>
<organism evidence="5 6">
    <name type="scientific">Oculimacula yallundae</name>
    <dbReference type="NCBI Taxonomy" id="86028"/>
    <lineage>
        <taxon>Eukaryota</taxon>
        <taxon>Fungi</taxon>
        <taxon>Dikarya</taxon>
        <taxon>Ascomycota</taxon>
        <taxon>Pezizomycotina</taxon>
        <taxon>Leotiomycetes</taxon>
        <taxon>Helotiales</taxon>
        <taxon>Ploettnerulaceae</taxon>
        <taxon>Oculimacula</taxon>
    </lineage>
</organism>
<gene>
    <name evidence="5" type="ORF">VTL71DRAFT_477</name>
</gene>
<evidence type="ECO:0000256" key="2">
    <source>
        <dbReference type="ARBA" id="ARBA00023136"/>
    </source>
</evidence>
<evidence type="ECO:0000256" key="4">
    <source>
        <dbReference type="ARBA" id="ARBA00046271"/>
    </source>
</evidence>